<dbReference type="InterPro" id="IPR032698">
    <property type="entry name" value="SirB1_N"/>
</dbReference>
<protein>
    <submittedName>
        <fullName evidence="3">Tetratricopeptide repeat protein</fullName>
    </submittedName>
</protein>
<evidence type="ECO:0000313" key="3">
    <source>
        <dbReference type="EMBL" id="TRW16761.1"/>
    </source>
</evidence>
<name>A0A552UEY2_9SPHN</name>
<feature type="domain" description="Protein SirB1 N-terminal" evidence="2">
    <location>
        <begin position="40"/>
        <end position="188"/>
    </location>
</feature>
<dbReference type="EMBL" id="VJWA01000001">
    <property type="protein sequence ID" value="TRW16761.1"/>
    <property type="molecule type" value="Genomic_DNA"/>
</dbReference>
<reference evidence="3 4" key="1">
    <citation type="submission" date="2019-07" db="EMBL/GenBank/DDBJ databases">
        <title>Novel species isolated from glacier.</title>
        <authorList>
            <person name="Liu Q."/>
            <person name="Xin Y.-H."/>
        </authorList>
    </citation>
    <scope>NUCLEOTIDE SEQUENCE [LARGE SCALE GENOMIC DNA]</scope>
    <source>
        <strain evidence="3 4">LB1R16</strain>
    </source>
</reference>
<gene>
    <name evidence="3" type="ORF">FMM06_00695</name>
</gene>
<dbReference type="OrthoDB" id="232498at2"/>
<organism evidence="3 4">
    <name type="scientific">Glacieibacterium frigidum</name>
    <dbReference type="NCBI Taxonomy" id="2593303"/>
    <lineage>
        <taxon>Bacteria</taxon>
        <taxon>Pseudomonadati</taxon>
        <taxon>Pseudomonadota</taxon>
        <taxon>Alphaproteobacteria</taxon>
        <taxon>Sphingomonadales</taxon>
        <taxon>Sphingosinicellaceae</taxon>
        <taxon>Glacieibacterium</taxon>
    </lineage>
</organism>
<evidence type="ECO:0000259" key="2">
    <source>
        <dbReference type="Pfam" id="PF13369"/>
    </source>
</evidence>
<dbReference type="PANTHER" id="PTHR31350:SF27">
    <property type="entry name" value="HEMIMETHYLATED DNA-BINDING DOMAIN-CONTAINING PROTEIN"/>
    <property type="match status" value="1"/>
</dbReference>
<sequence>MDLALARLGLIDDGDIDLADAALTCAAADRPHLDLAPLRARIAGLASRLLADASGVVTSRARARLLAALIAGREGLTGDTLTYDDPDNADLAMLFERRHGLPVTLALLYVALARRVGWTADALNVPGHVLVGIGSESDRQLIDAFDHGRAVGPAGLAGLVARAVGGHVAPSLDHVRPMTNREVLVRLLSNQATRARRGGDNARALLLTARMTLIAPGMTGLWWERARLEQQLGDVVGARASLTAMLETTHDERIAARIASALTTLASSH</sequence>
<evidence type="ECO:0000313" key="4">
    <source>
        <dbReference type="Proteomes" id="UP000317894"/>
    </source>
</evidence>
<dbReference type="Pfam" id="PF13369">
    <property type="entry name" value="Transglut_core2"/>
    <property type="match status" value="1"/>
</dbReference>
<dbReference type="PANTHER" id="PTHR31350">
    <property type="entry name" value="SI:DKEY-261L7.2"/>
    <property type="match status" value="1"/>
</dbReference>
<dbReference type="RefSeq" id="WP_143554305.1">
    <property type="nucleotide sequence ID" value="NZ_VJWA01000001.1"/>
</dbReference>
<keyword evidence="4" id="KW-1185">Reference proteome</keyword>
<dbReference type="AlphaFoldDB" id="A0A552UEY2"/>
<proteinExistence type="inferred from homology"/>
<dbReference type="Pfam" id="PF13371">
    <property type="entry name" value="TPR_9"/>
    <property type="match status" value="1"/>
</dbReference>
<dbReference type="Proteomes" id="UP000317894">
    <property type="component" value="Unassembled WGS sequence"/>
</dbReference>
<evidence type="ECO:0000256" key="1">
    <source>
        <dbReference type="ARBA" id="ARBA00007100"/>
    </source>
</evidence>
<accession>A0A552UEY2</accession>
<comment type="similarity">
    <text evidence="1">Belongs to the UPF0162 family.</text>
</comment>
<comment type="caution">
    <text evidence="3">The sequence shown here is derived from an EMBL/GenBank/DDBJ whole genome shotgun (WGS) entry which is preliminary data.</text>
</comment>